<dbReference type="PANTHER" id="PTHR10285">
    <property type="entry name" value="URIDINE KINASE"/>
    <property type="match status" value="1"/>
</dbReference>
<accession>A0A101J9M5</accession>
<keyword evidence="3" id="KW-1185">Reference proteome</keyword>
<dbReference type="InterPro" id="IPR006083">
    <property type="entry name" value="PRK/URK"/>
</dbReference>
<dbReference type="AlphaFoldDB" id="A0A101J9M5"/>
<organism evidence="2 3">
    <name type="scientific">Chlorobium limicola</name>
    <dbReference type="NCBI Taxonomy" id="1092"/>
    <lineage>
        <taxon>Bacteria</taxon>
        <taxon>Pseudomonadati</taxon>
        <taxon>Chlorobiota</taxon>
        <taxon>Chlorobiia</taxon>
        <taxon>Chlorobiales</taxon>
        <taxon>Chlorobiaceae</taxon>
        <taxon>Chlorobium/Pelodictyon group</taxon>
        <taxon>Chlorobium</taxon>
    </lineage>
</organism>
<keyword evidence="2" id="KW-0418">Kinase</keyword>
<keyword evidence="2" id="KW-0808">Transferase</keyword>
<dbReference type="GO" id="GO:0016301">
    <property type="term" value="F:kinase activity"/>
    <property type="evidence" value="ECO:0007669"/>
    <property type="project" value="UniProtKB-KW"/>
</dbReference>
<dbReference type="SUPFAM" id="SSF52540">
    <property type="entry name" value="P-loop containing nucleoside triphosphate hydrolases"/>
    <property type="match status" value="1"/>
</dbReference>
<feature type="domain" description="Phosphoribulokinase/uridine kinase" evidence="1">
    <location>
        <begin position="40"/>
        <end position="166"/>
    </location>
</feature>
<reference evidence="2 3" key="1">
    <citation type="submission" date="2015-10" db="EMBL/GenBank/DDBJ databases">
        <title>Draft Genome Sequence of Chlorobium limicola strain Frasassi Growing under Artificial Lighting in the Frasassi Cave System.</title>
        <authorList>
            <person name="Mansor M."/>
            <person name="Macalady J."/>
        </authorList>
    </citation>
    <scope>NUCLEOTIDE SEQUENCE [LARGE SCALE GENOMIC DNA]</scope>
    <source>
        <strain evidence="2 3">Frasassi</strain>
    </source>
</reference>
<evidence type="ECO:0000259" key="1">
    <source>
        <dbReference type="Pfam" id="PF00485"/>
    </source>
</evidence>
<gene>
    <name evidence="2" type="ORF">ASB62_07500</name>
</gene>
<dbReference type="InterPro" id="IPR027417">
    <property type="entry name" value="P-loop_NTPase"/>
</dbReference>
<sequence length="219" mass="25379">MLSDILLISNKHKKAAEAISERVLVEREAKEEKSPGYRFIVAISGESGAGKSELAHSLALVLKKEGIRVKILHTDNYYRVEPQKRREERERNNFESVGPDEYDHAWLHRNVEDFRKGRKASMPCVDIITEEVDLLITDFSPIELLIVDGLYAISTDGIDLGVYIDLTYYETKKNQRLRGKESTDEHRWKVLEKEHQSALKLRRLANTFVSREYKVLFCD</sequence>
<evidence type="ECO:0000313" key="3">
    <source>
        <dbReference type="Proteomes" id="UP000053937"/>
    </source>
</evidence>
<dbReference type="Pfam" id="PF00485">
    <property type="entry name" value="PRK"/>
    <property type="match status" value="1"/>
</dbReference>
<dbReference type="EMBL" id="LMBR01000190">
    <property type="protein sequence ID" value="KUL22756.1"/>
    <property type="molecule type" value="Genomic_DNA"/>
</dbReference>
<dbReference type="Gene3D" id="3.40.50.300">
    <property type="entry name" value="P-loop containing nucleotide triphosphate hydrolases"/>
    <property type="match status" value="1"/>
</dbReference>
<protein>
    <submittedName>
        <fullName evidence="2">Uridine kinase</fullName>
    </submittedName>
</protein>
<name>A0A101J9M5_CHLLI</name>
<dbReference type="GO" id="GO:0005524">
    <property type="term" value="F:ATP binding"/>
    <property type="evidence" value="ECO:0007669"/>
    <property type="project" value="InterPro"/>
</dbReference>
<dbReference type="RefSeq" id="WP_059139296.1">
    <property type="nucleotide sequence ID" value="NZ_LMBR01000190.1"/>
</dbReference>
<proteinExistence type="predicted"/>
<comment type="caution">
    <text evidence="2">The sequence shown here is derived from an EMBL/GenBank/DDBJ whole genome shotgun (WGS) entry which is preliminary data.</text>
</comment>
<dbReference type="Proteomes" id="UP000053937">
    <property type="component" value="Unassembled WGS sequence"/>
</dbReference>
<evidence type="ECO:0000313" key="2">
    <source>
        <dbReference type="EMBL" id="KUL22756.1"/>
    </source>
</evidence>
<dbReference type="OrthoDB" id="1420794at2"/>